<reference evidence="1 2" key="1">
    <citation type="submission" date="2021-10" db="EMBL/GenBank/DDBJ databases">
        <title>Anaerobic single-cell dispensing facilitates the cultivation of human gut bacteria.</title>
        <authorList>
            <person name="Afrizal A."/>
        </authorList>
    </citation>
    <scope>NUCLEOTIDE SEQUENCE [LARGE SCALE GENOMIC DNA]</scope>
    <source>
        <strain evidence="1 2">CLA-AA-H224</strain>
    </source>
</reference>
<accession>A0AAE3E4E8</accession>
<keyword evidence="2" id="KW-1185">Reference proteome</keyword>
<dbReference type="RefSeq" id="WP_308731774.1">
    <property type="nucleotide sequence ID" value="NZ_JAJEQN010000019.1"/>
</dbReference>
<gene>
    <name evidence="1" type="ORF">LKD48_08585</name>
</gene>
<dbReference type="CDD" id="cd14244">
    <property type="entry name" value="GH_101_like"/>
    <property type="match status" value="1"/>
</dbReference>
<proteinExistence type="predicted"/>
<dbReference type="Proteomes" id="UP001198200">
    <property type="component" value="Unassembled WGS sequence"/>
</dbReference>
<sequence>MITIKDNIIKLDFHEETLHCDIYADGTKWTWQHNYQPYFKYNGKDVLFSEAKNVSHKRYDTGIGFGLVSHYENFEQVPELCFETYIWIELSTGDVHFEWIPITEPASGMDEVVWPGAMDFMCDSEDWYTLLNWGQGLLIPNGWETTLGKVPFDGRMCTEGSYMPWFSQIKDRNGYIAICEQPEDAGYRAAHESGEAQTSVGMVLYKSLGSMRYRRTLLYHFEKDCDYNTMCKFYRNYTKEQGTFHTLREKAARADVEKLVGSMFVHAGIKTRVQPESRFFDPEAPEKNNHLTPFAVRTKQIRHCYEKLGIKKLYLHLDGWGDPGYDNEHPDYLPACIEAGGWEGMKELCDTIHDCGYVFGTHDQYRDYYFRASTYDESSAIHLEDGSIPSHANWAGGNQTYLCATQAPYYVKRNFLELAAHDIKLDCAYLDVFTCNEPDECFEPHHKMTRKECLEFRSRCFAYLLSQNILSSSEEVADWSVANLVFCHYAPYDFMMRRPEEPKQGIPVPLFNLVYHDCVIIPWMMEKHENEDYMLYALINGGAPYFDRNGAYNGTDGAFGAGSDFTEEEQKKRCEQVASLHEHVAYSELVSHRILDKTGLRQQSTFADGTCVEVDFSKGTYKITVNG</sequence>
<comment type="caution">
    <text evidence="1">The sequence shown here is derived from an EMBL/GenBank/DDBJ whole genome shotgun (WGS) entry which is preliminary data.</text>
</comment>
<evidence type="ECO:0000313" key="1">
    <source>
        <dbReference type="EMBL" id="MCC2221686.1"/>
    </source>
</evidence>
<dbReference type="Pfam" id="PF18952">
    <property type="entry name" value="DUF5696"/>
    <property type="match status" value="1"/>
</dbReference>
<dbReference type="InterPro" id="IPR043751">
    <property type="entry name" value="DUF5696"/>
</dbReference>
<dbReference type="GO" id="GO:0033926">
    <property type="term" value="F:endo-alpha-N-acetylgalactosaminidase activity"/>
    <property type="evidence" value="ECO:0007669"/>
    <property type="project" value="InterPro"/>
</dbReference>
<dbReference type="InterPro" id="IPR025706">
    <property type="entry name" value="Endoa_GalNAc"/>
</dbReference>
<name>A0AAE3E4E8_9FIRM</name>
<evidence type="ECO:0000313" key="2">
    <source>
        <dbReference type="Proteomes" id="UP001198200"/>
    </source>
</evidence>
<organism evidence="1 2">
    <name type="scientific">Anthropogastromicrobium aceti</name>
    <dbReference type="NCBI Taxonomy" id="2981768"/>
    <lineage>
        <taxon>Bacteria</taxon>
        <taxon>Bacillati</taxon>
        <taxon>Bacillota</taxon>
        <taxon>Clostridia</taxon>
        <taxon>Lachnospirales</taxon>
        <taxon>Lachnospiraceae</taxon>
        <taxon>Anthropogastromicrobium</taxon>
    </lineage>
</organism>
<dbReference type="AlphaFoldDB" id="A0AAE3E4E8"/>
<dbReference type="Gene3D" id="3.20.20.80">
    <property type="entry name" value="Glycosidases"/>
    <property type="match status" value="1"/>
</dbReference>
<protein>
    <submittedName>
        <fullName evidence="1">DUF5696 domain-containing protein</fullName>
    </submittedName>
</protein>
<dbReference type="EMBL" id="JAJEQN010000019">
    <property type="protein sequence ID" value="MCC2221686.1"/>
    <property type="molecule type" value="Genomic_DNA"/>
</dbReference>